<gene>
    <name evidence="8" type="primary">pknE2</name>
    <name evidence="8" type="ORF">Nocox_18355</name>
</gene>
<comment type="similarity">
    <text evidence="1">Belongs to the thioredoxin family. DsbA subfamily.</text>
</comment>
<name>A0ABX8U0Q1_9ACTN</name>
<dbReference type="EC" id="2.7.11.1" evidence="8"/>
<evidence type="ECO:0000256" key="3">
    <source>
        <dbReference type="ARBA" id="ARBA00023002"/>
    </source>
</evidence>
<keyword evidence="2" id="KW-0732">Signal</keyword>
<keyword evidence="4" id="KW-1015">Disulfide bond</keyword>
<evidence type="ECO:0000256" key="6">
    <source>
        <dbReference type="SAM" id="Phobius"/>
    </source>
</evidence>
<dbReference type="PANTHER" id="PTHR13887:SF14">
    <property type="entry name" value="DISULFIDE BOND FORMATION PROTEIN D"/>
    <property type="match status" value="1"/>
</dbReference>
<keyword evidence="9" id="KW-1185">Reference proteome</keyword>
<evidence type="ECO:0000313" key="9">
    <source>
        <dbReference type="Proteomes" id="UP000824681"/>
    </source>
</evidence>
<keyword evidence="3" id="KW-0560">Oxidoreductase</keyword>
<evidence type="ECO:0000256" key="4">
    <source>
        <dbReference type="ARBA" id="ARBA00023157"/>
    </source>
</evidence>
<dbReference type="PANTHER" id="PTHR13887">
    <property type="entry name" value="GLUTATHIONE S-TRANSFERASE KAPPA"/>
    <property type="match status" value="1"/>
</dbReference>
<proteinExistence type="inferred from homology"/>
<evidence type="ECO:0000256" key="2">
    <source>
        <dbReference type="ARBA" id="ARBA00022729"/>
    </source>
</evidence>
<dbReference type="GO" id="GO:0004674">
    <property type="term" value="F:protein serine/threonine kinase activity"/>
    <property type="evidence" value="ECO:0007669"/>
    <property type="project" value="UniProtKB-EC"/>
</dbReference>
<dbReference type="SUPFAM" id="SSF52833">
    <property type="entry name" value="Thioredoxin-like"/>
    <property type="match status" value="1"/>
</dbReference>
<sequence length="256" mass="26193">MSTEARSRSRELREARTAAGRRRRKRIHLVAIGGGLIIAGLVVAIVIALVNAAGGKPSPAAKSGPAPAIATADGALALGRADAPVRLEVYLDYMCPFCGRFETANGAEVAQLVEAGTVRLELHPLAFLDQASSGTRYSTRAANAVATVADRAPEKVLAFSAALFAYQPAEGGEGLTDERIAELARGAGVPTDVVTAFGQRTFEAWAASATQAAFSSGVSGTPTVRIDGKAFQGDLYTAGPLTQALTAAAAGAKGAR</sequence>
<organism evidence="8 9">
    <name type="scientific">Nonomuraea coxensis DSM 45129</name>
    <dbReference type="NCBI Taxonomy" id="1122611"/>
    <lineage>
        <taxon>Bacteria</taxon>
        <taxon>Bacillati</taxon>
        <taxon>Actinomycetota</taxon>
        <taxon>Actinomycetes</taxon>
        <taxon>Streptosporangiales</taxon>
        <taxon>Streptosporangiaceae</taxon>
        <taxon>Nonomuraea</taxon>
    </lineage>
</organism>
<dbReference type="InterPro" id="IPR036249">
    <property type="entry name" value="Thioredoxin-like_sf"/>
</dbReference>
<protein>
    <submittedName>
        <fullName evidence="8">Serine/threonine-protein kinase PknE</fullName>
        <ecNumber evidence="8">2.7.11.1</ecNumber>
    </submittedName>
</protein>
<keyword evidence="6" id="KW-0812">Transmembrane</keyword>
<evidence type="ECO:0000313" key="8">
    <source>
        <dbReference type="EMBL" id="QYC41280.1"/>
    </source>
</evidence>
<accession>A0ABX8U0Q1</accession>
<dbReference type="Pfam" id="PF13462">
    <property type="entry name" value="Thioredoxin_4"/>
    <property type="match status" value="1"/>
</dbReference>
<dbReference type="RefSeq" id="WP_020539940.1">
    <property type="nucleotide sequence ID" value="NZ_CP068985.1"/>
</dbReference>
<dbReference type="Gene3D" id="3.40.30.10">
    <property type="entry name" value="Glutaredoxin"/>
    <property type="match status" value="1"/>
</dbReference>
<dbReference type="Proteomes" id="UP000824681">
    <property type="component" value="Chromosome"/>
</dbReference>
<reference evidence="8 9" key="1">
    <citation type="journal article" date="2021" name="ACS Chem. Biol.">
        <title>Genomic-Led Discovery of a Novel Glycopeptide Antibiotic by Nonomuraea coxensis DSM 45129.</title>
        <authorList>
            <person name="Yushchuk O."/>
            <person name="Vior N.M."/>
            <person name="Andreo-Vidal A."/>
            <person name="Berini F."/>
            <person name="Ruckert C."/>
            <person name="Busche T."/>
            <person name="Binda E."/>
            <person name="Kalinowski J."/>
            <person name="Truman A.W."/>
            <person name="Marinelli F."/>
        </authorList>
    </citation>
    <scope>NUCLEOTIDE SEQUENCE [LARGE SCALE GENOMIC DNA]</scope>
    <source>
        <strain evidence="8 9">DSM 45129</strain>
    </source>
</reference>
<dbReference type="EMBL" id="CP068985">
    <property type="protein sequence ID" value="QYC41280.1"/>
    <property type="molecule type" value="Genomic_DNA"/>
</dbReference>
<keyword evidence="6" id="KW-0472">Membrane</keyword>
<feature type="transmembrane region" description="Helical" evidence="6">
    <location>
        <begin position="29"/>
        <end position="50"/>
    </location>
</feature>
<keyword evidence="5" id="KW-0676">Redox-active center</keyword>
<dbReference type="InterPro" id="IPR012336">
    <property type="entry name" value="Thioredoxin-like_fold"/>
</dbReference>
<keyword evidence="6" id="KW-1133">Transmembrane helix</keyword>
<evidence type="ECO:0000256" key="5">
    <source>
        <dbReference type="ARBA" id="ARBA00023284"/>
    </source>
</evidence>
<keyword evidence="8" id="KW-0808">Transferase</keyword>
<evidence type="ECO:0000259" key="7">
    <source>
        <dbReference type="Pfam" id="PF13462"/>
    </source>
</evidence>
<feature type="domain" description="Thioredoxin-like fold" evidence="7">
    <location>
        <begin position="74"/>
        <end position="234"/>
    </location>
</feature>
<evidence type="ECO:0000256" key="1">
    <source>
        <dbReference type="ARBA" id="ARBA00005791"/>
    </source>
</evidence>
<keyword evidence="8" id="KW-0418">Kinase</keyword>